<evidence type="ECO:0000256" key="4">
    <source>
        <dbReference type="ARBA" id="ARBA00023163"/>
    </source>
</evidence>
<keyword evidence="3" id="KW-0238">DNA-binding</keyword>
<comment type="similarity">
    <text evidence="1">Belongs to the BlaI transcriptional regulatory family.</text>
</comment>
<dbReference type="AlphaFoldDB" id="A0A285PSX7"/>
<proteinExistence type="inferred from homology"/>
<dbReference type="KEGG" id="ehl:EHLA_2031"/>
<evidence type="ECO:0000256" key="3">
    <source>
        <dbReference type="ARBA" id="ARBA00023125"/>
    </source>
</evidence>
<dbReference type="RefSeq" id="WP_096240634.1">
    <property type="nucleotide sequence ID" value="NZ_LT907978.1"/>
</dbReference>
<dbReference type="GO" id="GO:0003677">
    <property type="term" value="F:DNA binding"/>
    <property type="evidence" value="ECO:0007669"/>
    <property type="project" value="UniProtKB-KW"/>
</dbReference>
<dbReference type="InterPro" id="IPR005650">
    <property type="entry name" value="BlaI_family"/>
</dbReference>
<protein>
    <submittedName>
        <fullName evidence="5">Penicillinase repressor</fullName>
    </submittedName>
</protein>
<dbReference type="Proteomes" id="UP000217549">
    <property type="component" value="Chromosome I"/>
</dbReference>
<keyword evidence="2" id="KW-0805">Transcription regulation</keyword>
<organism evidence="5 6">
    <name type="scientific">Anaerobutyricum hallii</name>
    <dbReference type="NCBI Taxonomy" id="39488"/>
    <lineage>
        <taxon>Bacteria</taxon>
        <taxon>Bacillati</taxon>
        <taxon>Bacillota</taxon>
        <taxon>Clostridia</taxon>
        <taxon>Lachnospirales</taxon>
        <taxon>Lachnospiraceae</taxon>
        <taxon>Anaerobutyricum</taxon>
    </lineage>
</organism>
<name>A0A285PSX7_9FIRM</name>
<evidence type="ECO:0000313" key="6">
    <source>
        <dbReference type="Proteomes" id="UP000217549"/>
    </source>
</evidence>
<gene>
    <name evidence="5" type="ORF">EHLA_2031</name>
</gene>
<dbReference type="GO" id="GO:0045892">
    <property type="term" value="P:negative regulation of DNA-templated transcription"/>
    <property type="evidence" value="ECO:0007669"/>
    <property type="project" value="InterPro"/>
</dbReference>
<dbReference type="InterPro" id="IPR036388">
    <property type="entry name" value="WH-like_DNA-bd_sf"/>
</dbReference>
<reference evidence="6" key="1">
    <citation type="submission" date="2017-09" db="EMBL/GenBank/DDBJ databases">
        <authorList>
            <person name="Shetty A S."/>
        </authorList>
    </citation>
    <scope>NUCLEOTIDE SEQUENCE [LARGE SCALE GENOMIC DNA]</scope>
</reference>
<evidence type="ECO:0000256" key="2">
    <source>
        <dbReference type="ARBA" id="ARBA00023015"/>
    </source>
</evidence>
<dbReference type="Pfam" id="PF03965">
    <property type="entry name" value="Penicillinase_R"/>
    <property type="match status" value="1"/>
</dbReference>
<dbReference type="EMBL" id="LT907978">
    <property type="protein sequence ID" value="SOB72664.1"/>
    <property type="molecule type" value="Genomic_DNA"/>
</dbReference>
<accession>A0A285PSX7</accession>
<dbReference type="SUPFAM" id="SSF46785">
    <property type="entry name" value="Winged helix' DNA-binding domain"/>
    <property type="match status" value="1"/>
</dbReference>
<evidence type="ECO:0000313" key="5">
    <source>
        <dbReference type="EMBL" id="SOB72664.1"/>
    </source>
</evidence>
<dbReference type="Gene3D" id="1.10.10.10">
    <property type="entry name" value="Winged helix-like DNA-binding domain superfamily/Winged helix DNA-binding domain"/>
    <property type="match status" value="1"/>
</dbReference>
<sequence>MIKLTNSEKEVMDVLWKSDQPLTAREIVVNCVKKTWKSSYIHIMINSLLEKEMIQVEGQKRSGKNYARTYKPTMTEDEWYATQLINQAKDRKNFISIVFKELLEQIEDPEKIVELEEEINKKKERNNIIYKNVIKNIYLYDII</sequence>
<keyword evidence="4" id="KW-0804">Transcription</keyword>
<keyword evidence="6" id="KW-1185">Reference proteome</keyword>
<evidence type="ECO:0000256" key="1">
    <source>
        <dbReference type="ARBA" id="ARBA00011046"/>
    </source>
</evidence>
<dbReference type="InterPro" id="IPR036390">
    <property type="entry name" value="WH_DNA-bd_sf"/>
</dbReference>